<accession>A0AB73G372</accession>
<comment type="caution">
    <text evidence="2">The sequence shown here is derived from an EMBL/GenBank/DDBJ whole genome shotgun (WGS) entry which is preliminary data.</text>
</comment>
<evidence type="ECO:0000313" key="3">
    <source>
        <dbReference type="Proteomes" id="UP000061665"/>
    </source>
</evidence>
<feature type="compositionally biased region" description="Basic and acidic residues" evidence="1">
    <location>
        <begin position="15"/>
        <end position="26"/>
    </location>
</feature>
<protein>
    <submittedName>
        <fullName evidence="2">Uncharacterized protein</fullName>
    </submittedName>
</protein>
<proteinExistence type="predicted"/>
<name>A0AB73G372_9BURK</name>
<feature type="region of interest" description="Disordered" evidence="1">
    <location>
        <begin position="1"/>
        <end position="26"/>
    </location>
</feature>
<sequence>MMVGDAVASAASQLAHEKERIQPHKENADSNLLMNWAQHAVETVIGYILIDFHRAARTYA</sequence>
<evidence type="ECO:0000256" key="1">
    <source>
        <dbReference type="SAM" id="MobiDB-lite"/>
    </source>
</evidence>
<evidence type="ECO:0000313" key="2">
    <source>
        <dbReference type="EMBL" id="KVM28630.1"/>
    </source>
</evidence>
<dbReference type="EMBL" id="LOZE01000083">
    <property type="protein sequence ID" value="KVM28630.1"/>
    <property type="molecule type" value="Genomic_DNA"/>
</dbReference>
<dbReference type="AlphaFoldDB" id="A0AB73G372"/>
<reference evidence="2 3" key="1">
    <citation type="submission" date="2015-11" db="EMBL/GenBank/DDBJ databases">
        <title>Expanding the genomic diversity of Burkholderia species for the development of highly accurate diagnostics.</title>
        <authorList>
            <person name="Sahl J."/>
            <person name="Keim P."/>
            <person name="Wagner D."/>
        </authorList>
    </citation>
    <scope>NUCLEOTIDE SEQUENCE [LARGE SCALE GENOMIC DNA]</scope>
    <source>
        <strain evidence="2 3">MSMB2058</strain>
    </source>
</reference>
<gene>
    <name evidence="2" type="ORF">WJ53_09240</name>
</gene>
<organism evidence="2 3">
    <name type="scientific">Burkholderia ubonensis</name>
    <dbReference type="NCBI Taxonomy" id="101571"/>
    <lineage>
        <taxon>Bacteria</taxon>
        <taxon>Pseudomonadati</taxon>
        <taxon>Pseudomonadota</taxon>
        <taxon>Betaproteobacteria</taxon>
        <taxon>Burkholderiales</taxon>
        <taxon>Burkholderiaceae</taxon>
        <taxon>Burkholderia</taxon>
        <taxon>Burkholderia cepacia complex</taxon>
    </lineage>
</organism>
<dbReference type="Proteomes" id="UP000061665">
    <property type="component" value="Unassembled WGS sequence"/>
</dbReference>